<dbReference type="Pfam" id="PF04326">
    <property type="entry name" value="SLFN_AlbA_2"/>
    <property type="match status" value="1"/>
</dbReference>
<feature type="domain" description="Schlafen AlbA-2" evidence="1">
    <location>
        <begin position="33"/>
        <end position="118"/>
    </location>
</feature>
<organism evidence="2">
    <name type="scientific">Trepomonas sp. PC1</name>
    <dbReference type="NCBI Taxonomy" id="1076344"/>
    <lineage>
        <taxon>Eukaryota</taxon>
        <taxon>Metamonada</taxon>
        <taxon>Diplomonadida</taxon>
        <taxon>Hexamitidae</taxon>
        <taxon>Hexamitinae</taxon>
        <taxon>Trepomonas</taxon>
    </lineage>
</organism>
<dbReference type="EMBL" id="GDID01005453">
    <property type="protein sequence ID" value="JAP91153.1"/>
    <property type="molecule type" value="Transcribed_RNA"/>
</dbReference>
<dbReference type="InterPro" id="IPR007421">
    <property type="entry name" value="Schlafen_AlbA_2_dom"/>
</dbReference>
<accession>A0A146K2P2</accession>
<feature type="non-terminal residue" evidence="2">
    <location>
        <position position="126"/>
    </location>
</feature>
<protein>
    <submittedName>
        <fullName evidence="2">AAA-4 domain protein</fullName>
    </submittedName>
</protein>
<dbReference type="Gene3D" id="3.30.950.30">
    <property type="entry name" value="Schlafen, AAA domain"/>
    <property type="match status" value="1"/>
</dbReference>
<dbReference type="InterPro" id="IPR038461">
    <property type="entry name" value="Schlafen_AlbA_2_dom_sf"/>
</dbReference>
<reference evidence="2" key="1">
    <citation type="submission" date="2015-07" db="EMBL/GenBank/DDBJ databases">
        <title>Adaptation to a free-living lifestyle via gene acquisitions in the diplomonad Trepomonas sp. PC1.</title>
        <authorList>
            <person name="Xu F."/>
            <person name="Jerlstrom-Hultqvist J."/>
            <person name="Kolisko M."/>
            <person name="Simpson A.G.B."/>
            <person name="Roger A.J."/>
            <person name="Svard S.G."/>
            <person name="Andersson J.O."/>
        </authorList>
    </citation>
    <scope>NUCLEOTIDE SEQUENCE</scope>
    <source>
        <strain evidence="2">PC1</strain>
    </source>
</reference>
<name>A0A146K2P2_9EUKA</name>
<dbReference type="AlphaFoldDB" id="A0A146K2P2"/>
<proteinExistence type="predicted"/>
<evidence type="ECO:0000259" key="1">
    <source>
        <dbReference type="Pfam" id="PF04326"/>
    </source>
</evidence>
<sequence length="126" mass="14521">QLLKINDKFPINQTDYQYLVTYEKFQDGLWKLLTAHICAFLNTRGGILVVGVRSDMSIVGVDLDLKEIDNIALRFDNHMNGVAPQVDARCVTIMFTQVEGKYVIQAYIRAGQQKLYYTSYLFKQTF</sequence>
<feature type="non-terminal residue" evidence="2">
    <location>
        <position position="1"/>
    </location>
</feature>
<evidence type="ECO:0000313" key="2">
    <source>
        <dbReference type="EMBL" id="JAP91153.1"/>
    </source>
</evidence>
<gene>
    <name evidence="2" type="ORF">TPC1_17310</name>
</gene>